<evidence type="ECO:0000313" key="2">
    <source>
        <dbReference type="Proteomes" id="UP001152795"/>
    </source>
</evidence>
<comment type="caution">
    <text evidence="1">The sequence shown here is derived from an EMBL/GenBank/DDBJ whole genome shotgun (WGS) entry which is preliminary data.</text>
</comment>
<dbReference type="OrthoDB" id="5975111at2759"/>
<protein>
    <submittedName>
        <fullName evidence="1">Uncharacterized protein</fullName>
    </submittedName>
</protein>
<proteinExistence type="predicted"/>
<dbReference type="AlphaFoldDB" id="A0A6S7HFZ8"/>
<dbReference type="Proteomes" id="UP001152795">
    <property type="component" value="Unassembled WGS sequence"/>
</dbReference>
<name>A0A6S7HFZ8_PARCT</name>
<reference evidence="1" key="1">
    <citation type="submission" date="2020-04" db="EMBL/GenBank/DDBJ databases">
        <authorList>
            <person name="Alioto T."/>
            <person name="Alioto T."/>
            <person name="Gomez Garrido J."/>
        </authorList>
    </citation>
    <scope>NUCLEOTIDE SEQUENCE</scope>
    <source>
        <strain evidence="1">A484AB</strain>
    </source>
</reference>
<accession>A0A6S7HFZ8</accession>
<evidence type="ECO:0000313" key="1">
    <source>
        <dbReference type="EMBL" id="CAB4003219.1"/>
    </source>
</evidence>
<gene>
    <name evidence="1" type="ORF">PACLA_8A035129</name>
</gene>
<organism evidence="1 2">
    <name type="scientific">Paramuricea clavata</name>
    <name type="common">Red gorgonian</name>
    <name type="synonym">Violescent sea-whip</name>
    <dbReference type="NCBI Taxonomy" id="317549"/>
    <lineage>
        <taxon>Eukaryota</taxon>
        <taxon>Metazoa</taxon>
        <taxon>Cnidaria</taxon>
        <taxon>Anthozoa</taxon>
        <taxon>Octocorallia</taxon>
        <taxon>Malacalcyonacea</taxon>
        <taxon>Plexauridae</taxon>
        <taxon>Paramuricea</taxon>
    </lineage>
</organism>
<sequence>MVGDTYNDELWYANFRVTKETCTFILRKIEPEIPYENTHLREAVSAKRRLAVTLYYLASTAEYRTIGNLFGVSRSFVCQCIKETDAEVLIEEPILPIDETPAPDAELIRDALAEYFT</sequence>
<feature type="non-terminal residue" evidence="1">
    <location>
        <position position="117"/>
    </location>
</feature>
<keyword evidence="2" id="KW-1185">Reference proteome</keyword>
<dbReference type="EMBL" id="CACRXK020004568">
    <property type="protein sequence ID" value="CAB4003219.1"/>
    <property type="molecule type" value="Genomic_DNA"/>
</dbReference>